<reference evidence="1" key="1">
    <citation type="submission" date="2019-04" db="EMBL/GenBank/DDBJ databases">
        <title>Microbes associate with the intestines of laboratory mice.</title>
        <authorList>
            <person name="Navarre W."/>
            <person name="Wong E."/>
            <person name="Huang K."/>
            <person name="Tropini C."/>
            <person name="Ng K."/>
            <person name="Yu B."/>
        </authorList>
    </citation>
    <scope>NUCLEOTIDE SEQUENCE</scope>
    <source>
        <strain evidence="1">NM01_1-7b</strain>
    </source>
</reference>
<dbReference type="Proteomes" id="UP000304953">
    <property type="component" value="Unassembled WGS sequence"/>
</dbReference>
<dbReference type="EMBL" id="SRYA01000044">
    <property type="protein sequence ID" value="TGY93419.1"/>
    <property type="molecule type" value="Genomic_DNA"/>
</dbReference>
<keyword evidence="2" id="KW-1185">Reference proteome</keyword>
<comment type="caution">
    <text evidence="1">The sequence shown here is derived from an EMBL/GenBank/DDBJ whole genome shotgun (WGS) entry which is preliminary data.</text>
</comment>
<organism evidence="1 2">
    <name type="scientific">Petralouisia muris</name>
    <dbReference type="NCBI Taxonomy" id="3032872"/>
    <lineage>
        <taxon>Bacteria</taxon>
        <taxon>Bacillati</taxon>
        <taxon>Bacillota</taxon>
        <taxon>Clostridia</taxon>
        <taxon>Lachnospirales</taxon>
        <taxon>Lachnospiraceae</taxon>
        <taxon>Petralouisia</taxon>
    </lineage>
</organism>
<name>A0AC61RSV1_9FIRM</name>
<accession>A0AC61RSV1</accession>
<protein>
    <submittedName>
        <fullName evidence="1">Uncharacterized protein</fullName>
    </submittedName>
</protein>
<sequence>MGNRPIIFVNTDNYPMFCDNRCANTGCSRHISKLYQHSGGAKISKLRDTEDCEGYISKRKKTMQEIKQIEKEMEAAGIEK</sequence>
<evidence type="ECO:0000313" key="1">
    <source>
        <dbReference type="EMBL" id="TGY93419.1"/>
    </source>
</evidence>
<evidence type="ECO:0000313" key="2">
    <source>
        <dbReference type="Proteomes" id="UP000304953"/>
    </source>
</evidence>
<gene>
    <name evidence="1" type="ORF">E5329_18545</name>
</gene>
<proteinExistence type="predicted"/>